<proteinExistence type="predicted"/>
<protein>
    <submittedName>
        <fullName evidence="1">Uncharacterized protein</fullName>
    </submittedName>
</protein>
<name>A0A0B7MKL4_9FIRM</name>
<dbReference type="AlphaFoldDB" id="A0A0B7MKL4"/>
<organism evidence="1 2">
    <name type="scientific">Syntrophaceticus schinkii</name>
    <dbReference type="NCBI Taxonomy" id="499207"/>
    <lineage>
        <taxon>Bacteria</taxon>
        <taxon>Bacillati</taxon>
        <taxon>Bacillota</taxon>
        <taxon>Clostridia</taxon>
        <taxon>Thermoanaerobacterales</taxon>
        <taxon>Thermoanaerobacterales Family III. Incertae Sedis</taxon>
        <taxon>Syntrophaceticus</taxon>
    </lineage>
</organism>
<dbReference type="Proteomes" id="UP000046155">
    <property type="component" value="Unassembled WGS sequence"/>
</dbReference>
<dbReference type="EMBL" id="CDRZ01000113">
    <property type="protein sequence ID" value="CEO88516.1"/>
    <property type="molecule type" value="Genomic_DNA"/>
</dbReference>
<reference evidence="2" key="1">
    <citation type="submission" date="2015-01" db="EMBL/GenBank/DDBJ databases">
        <authorList>
            <person name="Manzoor Shahid"/>
            <person name="Zubair Saima"/>
        </authorList>
    </citation>
    <scope>NUCLEOTIDE SEQUENCE [LARGE SCALE GENOMIC DNA]</scope>
    <source>
        <strain evidence="2">Sp3</strain>
    </source>
</reference>
<evidence type="ECO:0000313" key="2">
    <source>
        <dbReference type="Proteomes" id="UP000046155"/>
    </source>
</evidence>
<keyword evidence="2" id="KW-1185">Reference proteome</keyword>
<accession>A0A0B7MKL4</accession>
<evidence type="ECO:0000313" key="1">
    <source>
        <dbReference type="EMBL" id="CEO88516.1"/>
    </source>
</evidence>
<gene>
    <name evidence="1" type="ORF">SSCH_200007</name>
</gene>
<sequence>MKGDFQGGSIDILTYEEVADWGAKMQEIRQIRELKQRERYHVKLYVKGVRFRNGSREY</sequence>